<name>A0A420VIX4_9BACI</name>
<gene>
    <name evidence="1" type="ORF">Cdeb_02800</name>
</gene>
<evidence type="ECO:0000313" key="1">
    <source>
        <dbReference type="EMBL" id="RKO63537.1"/>
    </source>
</evidence>
<dbReference type="EMBL" id="AZRV01000006">
    <property type="protein sequence ID" value="RKO63537.1"/>
    <property type="molecule type" value="Genomic_DNA"/>
</dbReference>
<sequence>MSKCYFCGEETRGRKFMGRNFFTHERDEFDVCENCYGTDLEDEDQRANGGKINESSKTL</sequence>
<dbReference type="RefSeq" id="WP_147402725.1">
    <property type="nucleotide sequence ID" value="NZ_AZRV01000006.1"/>
</dbReference>
<reference evidence="1 2" key="1">
    <citation type="submission" date="2013-12" db="EMBL/GenBank/DDBJ databases">
        <title>Genome and proteome characterization of Caldibacillus debilis GB1 derived from a cellulolytic aero-tolerant co-culture.</title>
        <authorList>
            <person name="Wushke S.T."/>
            <person name="Zhang X."/>
            <person name="Fristensky B."/>
            <person name="Wilkins J.A."/>
            <person name="Levin D.B."/>
            <person name="Sparling R."/>
        </authorList>
    </citation>
    <scope>NUCLEOTIDE SEQUENCE [LARGE SCALE GENOMIC DNA]</scope>
    <source>
        <strain evidence="1 2">GB1</strain>
    </source>
</reference>
<accession>A0A420VIX4</accession>
<dbReference type="Proteomes" id="UP000286235">
    <property type="component" value="Unassembled WGS sequence"/>
</dbReference>
<comment type="caution">
    <text evidence="1">The sequence shown here is derived from an EMBL/GenBank/DDBJ whole genome shotgun (WGS) entry which is preliminary data.</text>
</comment>
<keyword evidence="2" id="KW-1185">Reference proteome</keyword>
<organism evidence="1 2">
    <name type="scientific">Caldibacillus debilis GB1</name>
    <dbReference type="NCBI Taxonomy" id="1339248"/>
    <lineage>
        <taxon>Bacteria</taxon>
        <taxon>Bacillati</taxon>
        <taxon>Bacillota</taxon>
        <taxon>Bacilli</taxon>
        <taxon>Bacillales</taxon>
        <taxon>Bacillaceae</taxon>
        <taxon>Caldibacillus</taxon>
    </lineage>
</organism>
<dbReference type="AlphaFoldDB" id="A0A420VIX4"/>
<protein>
    <submittedName>
        <fullName evidence="1">Uncharacterized protein</fullName>
    </submittedName>
</protein>
<proteinExistence type="predicted"/>
<evidence type="ECO:0000313" key="2">
    <source>
        <dbReference type="Proteomes" id="UP000286235"/>
    </source>
</evidence>